<accession>Q01RK3</accession>
<keyword evidence="2" id="KW-0238">DNA-binding</keyword>
<protein>
    <submittedName>
        <fullName evidence="5">Phage integrase family protein</fullName>
    </submittedName>
</protein>
<evidence type="ECO:0000256" key="2">
    <source>
        <dbReference type="ARBA" id="ARBA00023125"/>
    </source>
</evidence>
<dbReference type="InterPro" id="IPR013762">
    <property type="entry name" value="Integrase-like_cat_sf"/>
</dbReference>
<sequence length="181" mass="20629">MRRGELLKLTLGDYDRQEATLHIRETKFYKSRLLPINGEIADEIERYLRVRARRRLPVSADTPLMWNATRGGRAYTGTGLRYCVQPLLEHCGITTTTGKLPRIQDLRHSFAVNALLRWYRAGADVEAKLPLLATYLGHGSVVSTHHYLHFIEPLRTAASKRFAAHYGELVSPLPQPARRRG</sequence>
<dbReference type="EMBL" id="CP000473">
    <property type="protein sequence ID" value="ABJ87717.1"/>
    <property type="molecule type" value="Genomic_DNA"/>
</dbReference>
<dbReference type="InParanoid" id="Q01RK3"/>
<dbReference type="Gene3D" id="1.10.443.10">
    <property type="entry name" value="Intergrase catalytic core"/>
    <property type="match status" value="1"/>
</dbReference>
<keyword evidence="3" id="KW-0233">DNA recombination</keyword>
<dbReference type="InterPro" id="IPR002104">
    <property type="entry name" value="Integrase_catalytic"/>
</dbReference>
<dbReference type="HOGENOM" id="CLU_1561643_0_0_0"/>
<dbReference type="InterPro" id="IPR011010">
    <property type="entry name" value="DNA_brk_join_enz"/>
</dbReference>
<organism evidence="5">
    <name type="scientific">Solibacter usitatus (strain Ellin6076)</name>
    <dbReference type="NCBI Taxonomy" id="234267"/>
    <lineage>
        <taxon>Bacteria</taxon>
        <taxon>Pseudomonadati</taxon>
        <taxon>Acidobacteriota</taxon>
        <taxon>Terriglobia</taxon>
        <taxon>Bryobacterales</taxon>
        <taxon>Solibacteraceae</taxon>
        <taxon>Candidatus Solibacter</taxon>
    </lineage>
</organism>
<dbReference type="Pfam" id="PF00589">
    <property type="entry name" value="Phage_integrase"/>
    <property type="match status" value="1"/>
</dbReference>
<dbReference type="GO" id="GO:0006310">
    <property type="term" value="P:DNA recombination"/>
    <property type="evidence" value="ECO:0007669"/>
    <property type="project" value="UniProtKB-KW"/>
</dbReference>
<reference evidence="5" key="1">
    <citation type="submission" date="2006-10" db="EMBL/GenBank/DDBJ databases">
        <title>Complete sequence of Solibacter usitatus Ellin6076.</title>
        <authorList>
            <consortium name="US DOE Joint Genome Institute"/>
            <person name="Copeland A."/>
            <person name="Lucas S."/>
            <person name="Lapidus A."/>
            <person name="Barry K."/>
            <person name="Detter J.C."/>
            <person name="Glavina del Rio T."/>
            <person name="Hammon N."/>
            <person name="Israni S."/>
            <person name="Dalin E."/>
            <person name="Tice H."/>
            <person name="Pitluck S."/>
            <person name="Thompson L.S."/>
            <person name="Brettin T."/>
            <person name="Bruce D."/>
            <person name="Han C."/>
            <person name="Tapia R."/>
            <person name="Gilna P."/>
            <person name="Schmutz J."/>
            <person name="Larimer F."/>
            <person name="Land M."/>
            <person name="Hauser L."/>
            <person name="Kyrpides N."/>
            <person name="Mikhailova N."/>
            <person name="Janssen P.H."/>
            <person name="Kuske C.R."/>
            <person name="Richardson P."/>
        </authorList>
    </citation>
    <scope>NUCLEOTIDE SEQUENCE</scope>
    <source>
        <strain evidence="5">Ellin6076</strain>
    </source>
</reference>
<evidence type="ECO:0000256" key="3">
    <source>
        <dbReference type="ARBA" id="ARBA00023172"/>
    </source>
</evidence>
<dbReference type="KEGG" id="sus:Acid_6800"/>
<dbReference type="GO" id="GO:0015074">
    <property type="term" value="P:DNA integration"/>
    <property type="evidence" value="ECO:0007669"/>
    <property type="project" value="InterPro"/>
</dbReference>
<dbReference type="AlphaFoldDB" id="Q01RK3"/>
<comment type="similarity">
    <text evidence="1">Belongs to the 'phage' integrase family.</text>
</comment>
<name>Q01RK3_SOLUE</name>
<dbReference type="SUPFAM" id="SSF56349">
    <property type="entry name" value="DNA breaking-rejoining enzymes"/>
    <property type="match status" value="1"/>
</dbReference>
<proteinExistence type="inferred from homology"/>
<dbReference type="PROSITE" id="PS51898">
    <property type="entry name" value="TYR_RECOMBINASE"/>
    <property type="match status" value="1"/>
</dbReference>
<feature type="domain" description="Tyr recombinase" evidence="4">
    <location>
        <begin position="1"/>
        <end position="161"/>
    </location>
</feature>
<dbReference type="PANTHER" id="PTHR30349:SF41">
    <property type="entry name" value="INTEGRASE_RECOMBINASE PROTEIN MJ0367-RELATED"/>
    <property type="match status" value="1"/>
</dbReference>
<dbReference type="GO" id="GO:0003677">
    <property type="term" value="F:DNA binding"/>
    <property type="evidence" value="ECO:0007669"/>
    <property type="project" value="UniProtKB-KW"/>
</dbReference>
<evidence type="ECO:0000313" key="5">
    <source>
        <dbReference type="EMBL" id="ABJ87717.1"/>
    </source>
</evidence>
<dbReference type="InterPro" id="IPR050090">
    <property type="entry name" value="Tyrosine_recombinase_XerCD"/>
</dbReference>
<dbReference type="eggNOG" id="COG0582">
    <property type="taxonomic scope" value="Bacteria"/>
</dbReference>
<gene>
    <name evidence="5" type="ordered locus">Acid_6800</name>
</gene>
<evidence type="ECO:0000259" key="4">
    <source>
        <dbReference type="PROSITE" id="PS51898"/>
    </source>
</evidence>
<dbReference type="PANTHER" id="PTHR30349">
    <property type="entry name" value="PHAGE INTEGRASE-RELATED"/>
    <property type="match status" value="1"/>
</dbReference>
<dbReference type="STRING" id="234267.Acid_6800"/>
<evidence type="ECO:0000256" key="1">
    <source>
        <dbReference type="ARBA" id="ARBA00008857"/>
    </source>
</evidence>